<dbReference type="AlphaFoldDB" id="A0A9Q8QGM1"/>
<dbReference type="RefSeq" id="XP_047842741.1">
    <property type="nucleotide sequence ID" value="XM_047986758.1"/>
</dbReference>
<feature type="transmembrane region" description="Helical" evidence="1">
    <location>
        <begin position="184"/>
        <end position="210"/>
    </location>
</feature>
<dbReference type="KEGG" id="ptkz:JDV02_005456"/>
<dbReference type="GO" id="GO:0031505">
    <property type="term" value="P:fungal-type cell wall organization"/>
    <property type="evidence" value="ECO:0007669"/>
    <property type="project" value="TreeGrafter"/>
</dbReference>
<feature type="transmembrane region" description="Helical" evidence="1">
    <location>
        <begin position="230"/>
        <end position="249"/>
    </location>
</feature>
<dbReference type="PANTHER" id="PTHR28019">
    <property type="entry name" value="CELL MEMBRANE PROTEIN YLR413W-RELATED"/>
    <property type="match status" value="1"/>
</dbReference>
<protein>
    <recommendedName>
        <fullName evidence="4">SUR7 protein</fullName>
    </recommendedName>
</protein>
<reference evidence="2" key="1">
    <citation type="submission" date="2021-11" db="EMBL/GenBank/DDBJ databases">
        <title>Purpureocillium_takamizusanense_genome.</title>
        <authorList>
            <person name="Nguyen N.-H."/>
        </authorList>
    </citation>
    <scope>NUCLEOTIDE SEQUENCE</scope>
    <source>
        <strain evidence="2">PT3</strain>
    </source>
</reference>
<evidence type="ECO:0008006" key="4">
    <source>
        <dbReference type="Google" id="ProtNLM"/>
    </source>
</evidence>
<evidence type="ECO:0000313" key="3">
    <source>
        <dbReference type="Proteomes" id="UP000829364"/>
    </source>
</evidence>
<keyword evidence="3" id="KW-1185">Reference proteome</keyword>
<keyword evidence="1" id="KW-0812">Transmembrane</keyword>
<dbReference type="EMBL" id="CP086357">
    <property type="protein sequence ID" value="UNI19260.1"/>
    <property type="molecule type" value="Genomic_DNA"/>
</dbReference>
<organism evidence="2 3">
    <name type="scientific">Purpureocillium takamizusanense</name>
    <dbReference type="NCBI Taxonomy" id="2060973"/>
    <lineage>
        <taxon>Eukaryota</taxon>
        <taxon>Fungi</taxon>
        <taxon>Dikarya</taxon>
        <taxon>Ascomycota</taxon>
        <taxon>Pezizomycotina</taxon>
        <taxon>Sordariomycetes</taxon>
        <taxon>Hypocreomycetidae</taxon>
        <taxon>Hypocreales</taxon>
        <taxon>Ophiocordycipitaceae</taxon>
        <taxon>Purpureocillium</taxon>
    </lineage>
</organism>
<evidence type="ECO:0000313" key="2">
    <source>
        <dbReference type="EMBL" id="UNI19260.1"/>
    </source>
</evidence>
<gene>
    <name evidence="2" type="ORF">JDV02_005456</name>
</gene>
<keyword evidence="1" id="KW-1133">Transmembrane helix</keyword>
<feature type="transmembrane region" description="Helical" evidence="1">
    <location>
        <begin position="7"/>
        <end position="31"/>
    </location>
</feature>
<dbReference type="Proteomes" id="UP000829364">
    <property type="component" value="Chromosome 4"/>
</dbReference>
<name>A0A9Q8QGM1_9HYPO</name>
<dbReference type="GeneID" id="72067405"/>
<keyword evidence="1" id="KW-0472">Membrane</keyword>
<accession>A0A9Q8QGM1</accession>
<dbReference type="GO" id="GO:0051285">
    <property type="term" value="C:cell cortex of cell tip"/>
    <property type="evidence" value="ECO:0007669"/>
    <property type="project" value="TreeGrafter"/>
</dbReference>
<sequence>MANRMGHLVLASVPYVLSLVTVIIIILILVAGDKPGTLEDLALLKVHIGSLNLPSKLSSSTFLQDLQKISGADLTGSSAATAQSLGLAPLYSVYIYTTCAYFIAETKCTSFKVGSWFDAPATLKLDSVAASVGISDGFSHTFDAYRKAASFMGLGFILALVLVALAAISSGLGNNRFRASAVSAAALSWIATAFLLSDAIVTLVTARKVAGAVTSELGSVGITAESGKVVYLPFFAFALSLVTSIMYSLSIRRSSTHAKGFSPAAAAKRPAFMLGIARSHDGKDAAEITAGATNGPITSAKPGILQRVATWSRHRYVQVERQAAVAREPDNDAVKLAGRSNNALRGQRDSDYYDNPADEGDIAMISYGGRAEPGHPHAVPM</sequence>
<dbReference type="InterPro" id="IPR052413">
    <property type="entry name" value="SUR7_domain"/>
</dbReference>
<dbReference type="GO" id="GO:0005886">
    <property type="term" value="C:plasma membrane"/>
    <property type="evidence" value="ECO:0007669"/>
    <property type="project" value="TreeGrafter"/>
</dbReference>
<dbReference type="OrthoDB" id="4480814at2759"/>
<evidence type="ECO:0000256" key="1">
    <source>
        <dbReference type="SAM" id="Phobius"/>
    </source>
</evidence>
<feature type="transmembrane region" description="Helical" evidence="1">
    <location>
        <begin position="148"/>
        <end position="172"/>
    </location>
</feature>
<dbReference type="PANTHER" id="PTHR28019:SF2">
    <property type="entry name" value="CELL MEMBRANE PROTEIN YLR413W-RELATED"/>
    <property type="match status" value="1"/>
</dbReference>
<proteinExistence type="predicted"/>